<dbReference type="GO" id="GO:0005634">
    <property type="term" value="C:nucleus"/>
    <property type="evidence" value="ECO:0007669"/>
    <property type="project" value="UniProtKB-SubCell"/>
</dbReference>
<feature type="domain" description="C2H2-type" evidence="13">
    <location>
        <begin position="197"/>
        <end position="224"/>
    </location>
</feature>
<evidence type="ECO:0000313" key="14">
    <source>
        <dbReference type="EMBL" id="GFR87971.1"/>
    </source>
</evidence>
<dbReference type="GO" id="GO:0008270">
    <property type="term" value="F:zinc ion binding"/>
    <property type="evidence" value="ECO:0007669"/>
    <property type="project" value="UniProtKB-KW"/>
</dbReference>
<evidence type="ECO:0000256" key="9">
    <source>
        <dbReference type="ARBA" id="ARBA00023163"/>
    </source>
</evidence>
<dbReference type="SMART" id="SM00355">
    <property type="entry name" value="ZnF_C2H2"/>
    <property type="match status" value="11"/>
</dbReference>
<feature type="domain" description="C2H2-type" evidence="13">
    <location>
        <begin position="225"/>
        <end position="252"/>
    </location>
</feature>
<feature type="region of interest" description="Disordered" evidence="12">
    <location>
        <begin position="477"/>
        <end position="586"/>
    </location>
</feature>
<keyword evidence="3" id="KW-0479">Metal-binding</keyword>
<feature type="domain" description="C2H2-type" evidence="13">
    <location>
        <begin position="169"/>
        <end position="196"/>
    </location>
</feature>
<keyword evidence="8" id="KW-0238">DNA-binding</keyword>
<dbReference type="GO" id="GO:0000977">
    <property type="term" value="F:RNA polymerase II transcription regulatory region sequence-specific DNA binding"/>
    <property type="evidence" value="ECO:0007669"/>
    <property type="project" value="TreeGrafter"/>
</dbReference>
<feature type="region of interest" description="Disordered" evidence="12">
    <location>
        <begin position="1"/>
        <end position="57"/>
    </location>
</feature>
<feature type="compositionally biased region" description="Polar residues" evidence="12">
    <location>
        <begin position="1071"/>
        <end position="1112"/>
    </location>
</feature>
<evidence type="ECO:0000313" key="15">
    <source>
        <dbReference type="Proteomes" id="UP000762676"/>
    </source>
</evidence>
<feature type="compositionally biased region" description="Basic and acidic residues" evidence="12">
    <location>
        <begin position="792"/>
        <end position="805"/>
    </location>
</feature>
<feature type="compositionally biased region" description="Basic and acidic residues" evidence="12">
    <location>
        <begin position="871"/>
        <end position="880"/>
    </location>
</feature>
<comment type="subcellular location">
    <subcellularLocation>
        <location evidence="1">Nucleus</location>
    </subcellularLocation>
</comment>
<keyword evidence="10" id="KW-0539">Nucleus</keyword>
<evidence type="ECO:0000256" key="4">
    <source>
        <dbReference type="ARBA" id="ARBA00022737"/>
    </source>
</evidence>
<feature type="domain" description="C2H2-type" evidence="13">
    <location>
        <begin position="341"/>
        <end position="376"/>
    </location>
</feature>
<feature type="region of interest" description="Disordered" evidence="12">
    <location>
        <begin position="859"/>
        <end position="880"/>
    </location>
</feature>
<proteinExistence type="inferred from homology"/>
<evidence type="ECO:0000256" key="5">
    <source>
        <dbReference type="ARBA" id="ARBA00022771"/>
    </source>
</evidence>
<feature type="compositionally biased region" description="Acidic residues" evidence="12">
    <location>
        <begin position="45"/>
        <end position="57"/>
    </location>
</feature>
<keyword evidence="7" id="KW-0805">Transcription regulation</keyword>
<keyword evidence="9" id="KW-0804">Transcription</keyword>
<feature type="compositionally biased region" description="Acidic residues" evidence="12">
    <location>
        <begin position="490"/>
        <end position="528"/>
    </location>
</feature>
<dbReference type="Pfam" id="PF00096">
    <property type="entry name" value="zf-C2H2"/>
    <property type="match status" value="6"/>
</dbReference>
<feature type="compositionally biased region" description="Polar residues" evidence="12">
    <location>
        <begin position="628"/>
        <end position="643"/>
    </location>
</feature>
<feature type="region of interest" description="Disordered" evidence="12">
    <location>
        <begin position="1055"/>
        <end position="1112"/>
    </location>
</feature>
<evidence type="ECO:0000256" key="10">
    <source>
        <dbReference type="ARBA" id="ARBA00023242"/>
    </source>
</evidence>
<keyword evidence="5 11" id="KW-0863">Zinc-finger</keyword>
<dbReference type="Proteomes" id="UP000762676">
    <property type="component" value="Unassembled WGS sequence"/>
</dbReference>
<dbReference type="GO" id="GO:0000981">
    <property type="term" value="F:DNA-binding transcription factor activity, RNA polymerase II-specific"/>
    <property type="evidence" value="ECO:0007669"/>
    <property type="project" value="TreeGrafter"/>
</dbReference>
<dbReference type="PANTHER" id="PTHR24379:SF127">
    <property type="entry name" value="BLOODY FINGERS-RELATED"/>
    <property type="match status" value="1"/>
</dbReference>
<dbReference type="FunFam" id="3.30.160.60:FF:001480">
    <property type="entry name" value="Si:cabz01071911.3"/>
    <property type="match status" value="1"/>
</dbReference>
<feature type="region of interest" description="Disordered" evidence="12">
    <location>
        <begin position="628"/>
        <end position="669"/>
    </location>
</feature>
<feature type="compositionally biased region" description="Basic and acidic residues" evidence="12">
    <location>
        <begin position="541"/>
        <end position="562"/>
    </location>
</feature>
<comment type="caution">
    <text evidence="14">The sequence shown here is derived from an EMBL/GenBank/DDBJ whole genome shotgun (WGS) entry which is preliminary data.</text>
</comment>
<dbReference type="SUPFAM" id="SSF57667">
    <property type="entry name" value="beta-beta-alpha zinc fingers"/>
    <property type="match status" value="5"/>
</dbReference>
<feature type="compositionally biased region" description="Polar residues" evidence="12">
    <location>
        <begin position="1055"/>
        <end position="1064"/>
    </location>
</feature>
<keyword evidence="4" id="KW-0677">Repeat</keyword>
<feature type="domain" description="C2H2-type" evidence="13">
    <location>
        <begin position="254"/>
        <end position="282"/>
    </location>
</feature>
<accession>A0AAV4GRQ1</accession>
<protein>
    <submittedName>
        <fullName evidence="14">Zinc finger protein 768</fullName>
    </submittedName>
</protein>
<keyword evidence="6" id="KW-0862">Zinc</keyword>
<feature type="domain" description="C2H2-type" evidence="13">
    <location>
        <begin position="282"/>
        <end position="309"/>
    </location>
</feature>
<evidence type="ECO:0000256" key="2">
    <source>
        <dbReference type="ARBA" id="ARBA00006991"/>
    </source>
</evidence>
<feature type="region of interest" description="Disordered" evidence="12">
    <location>
        <begin position="734"/>
        <end position="817"/>
    </location>
</feature>
<dbReference type="PROSITE" id="PS00028">
    <property type="entry name" value="ZINC_FINGER_C2H2_1"/>
    <property type="match status" value="9"/>
</dbReference>
<dbReference type="PANTHER" id="PTHR24379">
    <property type="entry name" value="KRAB AND ZINC FINGER DOMAIN-CONTAINING"/>
    <property type="match status" value="1"/>
</dbReference>
<organism evidence="14 15">
    <name type="scientific">Elysia marginata</name>
    <dbReference type="NCBI Taxonomy" id="1093978"/>
    <lineage>
        <taxon>Eukaryota</taxon>
        <taxon>Metazoa</taxon>
        <taxon>Spiralia</taxon>
        <taxon>Lophotrochozoa</taxon>
        <taxon>Mollusca</taxon>
        <taxon>Gastropoda</taxon>
        <taxon>Heterobranchia</taxon>
        <taxon>Euthyneura</taxon>
        <taxon>Panpulmonata</taxon>
        <taxon>Sacoglossa</taxon>
        <taxon>Placobranchoidea</taxon>
        <taxon>Plakobranchidae</taxon>
        <taxon>Elysia</taxon>
    </lineage>
</organism>
<dbReference type="InterPro" id="IPR036236">
    <property type="entry name" value="Znf_C2H2_sf"/>
</dbReference>
<evidence type="ECO:0000256" key="7">
    <source>
        <dbReference type="ARBA" id="ARBA00023015"/>
    </source>
</evidence>
<feature type="compositionally biased region" description="Basic and acidic residues" evidence="12">
    <location>
        <begin position="1"/>
        <end position="11"/>
    </location>
</feature>
<dbReference type="EMBL" id="BMAT01001548">
    <property type="protein sequence ID" value="GFR87971.1"/>
    <property type="molecule type" value="Genomic_DNA"/>
</dbReference>
<evidence type="ECO:0000256" key="11">
    <source>
        <dbReference type="PROSITE-ProRule" id="PRU00042"/>
    </source>
</evidence>
<evidence type="ECO:0000256" key="3">
    <source>
        <dbReference type="ARBA" id="ARBA00022723"/>
    </source>
</evidence>
<comment type="similarity">
    <text evidence="2">Belongs to the krueppel C2H2-type zinc-finger protein family.</text>
</comment>
<sequence>MDSSAEAKADVLLETSSTGAEQEDGNKSVSDVSDVEMDDSKSIEESEQLETQDTKDEEEDNSLVVYHCWICSVEFIDKVSIIRHLKEWHKDRPEVHHLDRLMKVPVCMECGVQGPCEHQDGERHEEDDGATAYMCRPRFLICISCPETFLNAEAVRLHRSKAHPDEPSHQCTYCPEAFFDHPSLVNHNRIHLGGRPYICTTCGNRFSKISDLKRHERIHSGEKPFKCMQCHQTFTQKSSLEKHARIHARRSGHLACLLCGLLFKEKEALREHAQEMHKGNNFICGVCGKMYTEERYLILHERTHDSDNSKPFACKYCDRRFTQQHLLSKHEKKMHLSKREIKCHLCNKVFKRNENLTRHMGSLTRHFKAQHQQLRPHTCPICRRAFTRKSLLRKHVERFHVQKARELVSQRGKFFRCKLCLKLLRKTGKRQHERHHRSKGDVWEGSLEETIDGSIGADSDDLNMLLGPEVAKLLSKKRGGRTNNDSGGVAEEEEEEDHEDEDDPAEDNNEDDNEEEEEEEDEDENGEDVEGKAGSNDDGEEKNFEKENDVQEPEKLCIERPNHTGGPVFPEFRHLGAGESSRAMQDSDNVFSDIQDLKEDGDLLNYRKVGIVESAQAEGVCGKRRLTNKPNQYEMSSNSQSQLREAEDEILPKRSNLSQQGEVTPGHSILPEEPKAVYHKSKLPAESENQGAVIQPQEPVNEGSSLLADYHSHYPCGKEDLPHVAEDLRLQQGFGNERGAHSSETTLFGSRNRKERALENHPASEQNLIPSYSERDCQNPTPKGMQYMEESGETKRPQSHHRELEGPQYSEPCGIGESSYHEAMNTYQRLSQASHSNVSDPHYVDSYQRDLKEPGAYARHQMVESGPPKRNQSDREDERAYRETDSVYQMVDPGQRVQGCQGSAPNASLEDSRYREAAAAYAMMGIAGYPDSRMVASRSHGQNYFGMYPWYNETALTQAMMESRPTLQGMMGSLGYAGGSSFVDPRLREHHQAGSREDMQYPRNLQEMDTSREYARSSTYSQEMMNAIARQKDFDGSGHQRYRGQGGSLLDQQYKAQSDLSRGSQFAHGVQSHSMMGSEQHQDAATSRRNQGYSGPGSSSHGQGNSIHRSWM</sequence>
<evidence type="ECO:0000256" key="1">
    <source>
        <dbReference type="ARBA" id="ARBA00004123"/>
    </source>
</evidence>
<dbReference type="AlphaFoldDB" id="A0AAV4GRQ1"/>
<dbReference type="InterPro" id="IPR013087">
    <property type="entry name" value="Znf_C2H2_type"/>
</dbReference>
<evidence type="ECO:0000256" key="12">
    <source>
        <dbReference type="SAM" id="MobiDB-lite"/>
    </source>
</evidence>
<feature type="domain" description="C2H2-type" evidence="13">
    <location>
        <begin position="377"/>
        <end position="405"/>
    </location>
</feature>
<dbReference type="PROSITE" id="PS50157">
    <property type="entry name" value="ZINC_FINGER_C2H2_2"/>
    <property type="match status" value="8"/>
</dbReference>
<keyword evidence="15" id="KW-1185">Reference proteome</keyword>
<name>A0AAV4GRQ1_9GAST</name>
<dbReference type="Gene3D" id="3.30.160.60">
    <property type="entry name" value="Classic Zinc Finger"/>
    <property type="match status" value="6"/>
</dbReference>
<evidence type="ECO:0000256" key="6">
    <source>
        <dbReference type="ARBA" id="ARBA00022833"/>
    </source>
</evidence>
<reference evidence="14 15" key="1">
    <citation type="journal article" date="2021" name="Elife">
        <title>Chloroplast acquisition without the gene transfer in kleptoplastic sea slugs, Plakobranchus ocellatus.</title>
        <authorList>
            <person name="Maeda T."/>
            <person name="Takahashi S."/>
            <person name="Yoshida T."/>
            <person name="Shimamura S."/>
            <person name="Takaki Y."/>
            <person name="Nagai Y."/>
            <person name="Toyoda A."/>
            <person name="Suzuki Y."/>
            <person name="Arimoto A."/>
            <person name="Ishii H."/>
            <person name="Satoh N."/>
            <person name="Nishiyama T."/>
            <person name="Hasebe M."/>
            <person name="Maruyama T."/>
            <person name="Minagawa J."/>
            <person name="Obokata J."/>
            <person name="Shigenobu S."/>
        </authorList>
    </citation>
    <scope>NUCLEOTIDE SEQUENCE [LARGE SCALE GENOMIC DNA]</scope>
</reference>
<feature type="domain" description="C2H2-type" evidence="13">
    <location>
        <begin position="312"/>
        <end position="340"/>
    </location>
</feature>
<evidence type="ECO:0000256" key="8">
    <source>
        <dbReference type="ARBA" id="ARBA00023125"/>
    </source>
</evidence>
<gene>
    <name evidence="14" type="ORF">ElyMa_000759000</name>
</gene>
<dbReference type="FunFam" id="3.30.160.60:FF:002343">
    <property type="entry name" value="Zinc finger protein 33A"/>
    <property type="match status" value="1"/>
</dbReference>
<evidence type="ECO:0000259" key="13">
    <source>
        <dbReference type="PROSITE" id="PS50157"/>
    </source>
</evidence>